<dbReference type="Proteomes" id="UP000095286">
    <property type="component" value="Unplaced"/>
</dbReference>
<dbReference type="WBParaSite" id="RSKR_0000727100.1">
    <property type="protein sequence ID" value="RSKR_0000727100.1"/>
    <property type="gene ID" value="RSKR_0000727100"/>
</dbReference>
<protein>
    <submittedName>
        <fullName evidence="2">RNA helicase</fullName>
    </submittedName>
</protein>
<proteinExistence type="predicted"/>
<accession>A0AC35U433</accession>
<reference evidence="2" key="1">
    <citation type="submission" date="2016-11" db="UniProtKB">
        <authorList>
            <consortium name="WormBaseParasite"/>
        </authorList>
    </citation>
    <scope>IDENTIFICATION</scope>
    <source>
        <strain evidence="2">KR3021</strain>
    </source>
</reference>
<name>A0AC35U433_9BILA</name>
<sequence length="525" mass="58861">METKRSASDILKSLTFGVKRSHHNVKEAKVVSELRMRIIPEDGDAKKPKMEDHASDSDSNEPLLFSNSGNKAAVRTKVSAKETVEDDKVTNLRKANRMYTWGTDIPDPFIDFSDLDLPEQFLKTLKDAKIEEPSPIQMQSISVMLAGREILASAPTGSGKTLAFVIPVMMAVLKKKEGKNNKLVAIILEPTRILAKQTYSNFVKFTANLGIKLQLLEDDKIEEGTDVLITTPNRFIYAMKNYENEILSELEWLIVDESDRLFETTEGDRDFRSQLAEIYKLCDAHSVKHGFFSATFSGCVETWCKENLTDVITVCIGCRNTSNINVKQELVFAGTEQGKISTMKSMLRGGFNGPAIVFVQSKDRAGQLCIELKSSFKEITISLITSDVPDNEKETILDKFKKGAISMLICTEMLGRGLDVEGINLVINYDLPVSIINYIHRVGRTGRAGKSGKAITYFTEDDIARIRPIATVIHQAGYHVPEYTLTLKKPSRKARKDLKKIAPRRKDIGSVDKWKKVKKVLTKKK</sequence>
<evidence type="ECO:0000313" key="2">
    <source>
        <dbReference type="WBParaSite" id="RSKR_0000727100.1"/>
    </source>
</evidence>
<organism evidence="1 2">
    <name type="scientific">Rhabditophanes sp. KR3021</name>
    <dbReference type="NCBI Taxonomy" id="114890"/>
    <lineage>
        <taxon>Eukaryota</taxon>
        <taxon>Metazoa</taxon>
        <taxon>Ecdysozoa</taxon>
        <taxon>Nematoda</taxon>
        <taxon>Chromadorea</taxon>
        <taxon>Rhabditida</taxon>
        <taxon>Tylenchina</taxon>
        <taxon>Panagrolaimomorpha</taxon>
        <taxon>Strongyloidoidea</taxon>
        <taxon>Alloionematidae</taxon>
        <taxon>Rhabditophanes</taxon>
    </lineage>
</organism>
<evidence type="ECO:0000313" key="1">
    <source>
        <dbReference type="Proteomes" id="UP000095286"/>
    </source>
</evidence>